<name>A0A2U3DB89_SULT2</name>
<dbReference type="PANTHER" id="PTHR39179">
    <property type="entry name" value="SPORE COAT PROTEIN I"/>
    <property type="match status" value="1"/>
</dbReference>
<dbReference type="InterPro" id="IPR011009">
    <property type="entry name" value="Kinase-like_dom_sf"/>
</dbReference>
<dbReference type="InterPro" id="IPR047175">
    <property type="entry name" value="CotS-like"/>
</dbReference>
<reference evidence="2 3" key="1">
    <citation type="submission" date="2016-11" db="EMBL/GenBank/DDBJ databases">
        <title>Comparative genomics of Acidibacillus ferroxidans species.</title>
        <authorList>
            <person name="Oliveira G."/>
            <person name="Nunes G."/>
            <person name="Oliveira R."/>
            <person name="Araujo F."/>
            <person name="Salim A."/>
            <person name="Scholte L."/>
            <person name="Morais D."/>
            <person name="Nancucheo I."/>
            <person name="Johnson D.B."/>
            <person name="Grail B."/>
            <person name="Bittencourt J."/>
            <person name="Valadares R."/>
        </authorList>
    </citation>
    <scope>NUCLEOTIDE SEQUENCE [LARGE SCALE GENOMIC DNA]</scope>
    <source>
        <strain evidence="2 3">Y002</strain>
    </source>
</reference>
<dbReference type="RefSeq" id="WP_109429748.1">
    <property type="nucleotide sequence ID" value="NZ_MPDK01000003.1"/>
</dbReference>
<dbReference type="Pfam" id="PF01636">
    <property type="entry name" value="APH"/>
    <property type="match status" value="1"/>
</dbReference>
<organism evidence="2 3">
    <name type="scientific">Sulfoacidibacillus thermotolerans</name>
    <name type="common">Acidibacillus sulfuroxidans</name>
    <dbReference type="NCBI Taxonomy" id="1765684"/>
    <lineage>
        <taxon>Bacteria</taxon>
        <taxon>Bacillati</taxon>
        <taxon>Bacillota</taxon>
        <taxon>Bacilli</taxon>
        <taxon>Bacillales</taxon>
        <taxon>Alicyclobacillaceae</taxon>
        <taxon>Sulfoacidibacillus</taxon>
    </lineage>
</organism>
<dbReference type="SUPFAM" id="SSF56112">
    <property type="entry name" value="Protein kinase-like (PK-like)"/>
    <property type="match status" value="1"/>
</dbReference>
<evidence type="ECO:0000313" key="3">
    <source>
        <dbReference type="Proteomes" id="UP000245380"/>
    </source>
</evidence>
<comment type="caution">
    <text evidence="2">The sequence shown here is derived from an EMBL/GenBank/DDBJ whole genome shotgun (WGS) entry which is preliminary data.</text>
</comment>
<dbReference type="Gene3D" id="3.90.1200.10">
    <property type="match status" value="1"/>
</dbReference>
<dbReference type="EMBL" id="MPDK01000003">
    <property type="protein sequence ID" value="PWI58551.1"/>
    <property type="molecule type" value="Genomic_DNA"/>
</dbReference>
<dbReference type="Gene3D" id="3.30.200.20">
    <property type="entry name" value="Phosphorylase Kinase, domain 1"/>
    <property type="match status" value="1"/>
</dbReference>
<accession>A0A2U3DB89</accession>
<keyword evidence="3" id="KW-1185">Reference proteome</keyword>
<gene>
    <name evidence="2" type="ORF">BM613_03280</name>
</gene>
<protein>
    <recommendedName>
        <fullName evidence="1">Aminoglycoside phosphotransferase domain-containing protein</fullName>
    </recommendedName>
</protein>
<dbReference type="GO" id="GO:0042601">
    <property type="term" value="C:endospore-forming forespore"/>
    <property type="evidence" value="ECO:0007669"/>
    <property type="project" value="TreeGrafter"/>
</dbReference>
<evidence type="ECO:0000259" key="1">
    <source>
        <dbReference type="Pfam" id="PF01636"/>
    </source>
</evidence>
<dbReference type="AlphaFoldDB" id="A0A2U3DB89"/>
<dbReference type="Proteomes" id="UP000245380">
    <property type="component" value="Unassembled WGS sequence"/>
</dbReference>
<proteinExistence type="predicted"/>
<feature type="domain" description="Aminoglycoside phosphotransferase" evidence="1">
    <location>
        <begin position="28"/>
        <end position="248"/>
    </location>
</feature>
<sequence length="321" mass="36941">MKPHVICQFLEHLFDLHCVQIDRIKPGVYRIVEKNGRVYGLKQMNFTRSRLEWMDASLAMVRKRGFTHYVWGTWHDLKQGSTAYLLMDWLPGVSPDPSNLLDLQKAAALLAMFHRAGCEPLVRGTGARVTFGTWKRQFQQGSVWLERARRENWPFLQGKSISLSAYRKMQKRAQLALDILQQEQYEKISRAQGVLCHGDSGPANFIMNKDDVRMIDFETLRIDLPSYDVFRMIRLAGKKNGWDLAAALAVVDGYERISPLSLSERQLVIAWLAYPAKLCKLLRAYGVATRGQRDALESRMAHLIKREEGLSHLVQQLRTQL</sequence>
<dbReference type="PANTHER" id="PTHR39179:SF3">
    <property type="entry name" value="COTS-RELATED PROTEIN"/>
    <property type="match status" value="1"/>
</dbReference>
<dbReference type="InterPro" id="IPR002575">
    <property type="entry name" value="Aminoglycoside_PTrfase"/>
</dbReference>
<evidence type="ECO:0000313" key="2">
    <source>
        <dbReference type="EMBL" id="PWI58551.1"/>
    </source>
</evidence>
<dbReference type="OrthoDB" id="9771902at2"/>